<dbReference type="Proteomes" id="UP000587760">
    <property type="component" value="Unassembled WGS sequence"/>
</dbReference>
<gene>
    <name evidence="1" type="ORF">HNR50_000081</name>
</gene>
<organism evidence="1 2">
    <name type="scientific">Spirochaeta isovalerica</name>
    <dbReference type="NCBI Taxonomy" id="150"/>
    <lineage>
        <taxon>Bacteria</taxon>
        <taxon>Pseudomonadati</taxon>
        <taxon>Spirochaetota</taxon>
        <taxon>Spirochaetia</taxon>
        <taxon>Spirochaetales</taxon>
        <taxon>Spirochaetaceae</taxon>
        <taxon>Spirochaeta</taxon>
    </lineage>
</organism>
<dbReference type="EMBL" id="JACHGJ010000001">
    <property type="protein sequence ID" value="MBB6478448.1"/>
    <property type="molecule type" value="Genomic_DNA"/>
</dbReference>
<accession>A0A841R6P7</accession>
<evidence type="ECO:0000313" key="2">
    <source>
        <dbReference type="Proteomes" id="UP000587760"/>
    </source>
</evidence>
<dbReference type="AlphaFoldDB" id="A0A841R6P7"/>
<name>A0A841R6P7_9SPIO</name>
<dbReference type="InterPro" id="IPR029058">
    <property type="entry name" value="AB_hydrolase_fold"/>
</dbReference>
<comment type="caution">
    <text evidence="1">The sequence shown here is derived from an EMBL/GenBank/DDBJ whole genome shotgun (WGS) entry which is preliminary data.</text>
</comment>
<dbReference type="RefSeq" id="WP_184742298.1">
    <property type="nucleotide sequence ID" value="NZ_JACHGJ010000001.1"/>
</dbReference>
<evidence type="ECO:0008006" key="3">
    <source>
        <dbReference type="Google" id="ProtNLM"/>
    </source>
</evidence>
<dbReference type="Gene3D" id="3.40.50.1820">
    <property type="entry name" value="alpha/beta hydrolase"/>
    <property type="match status" value="1"/>
</dbReference>
<protein>
    <recommendedName>
        <fullName evidence="3">Alpha/beta hydrolase</fullName>
    </recommendedName>
</protein>
<proteinExistence type="predicted"/>
<keyword evidence="2" id="KW-1185">Reference proteome</keyword>
<reference evidence="1 2" key="1">
    <citation type="submission" date="2020-08" db="EMBL/GenBank/DDBJ databases">
        <title>Genomic Encyclopedia of Type Strains, Phase IV (KMG-IV): sequencing the most valuable type-strain genomes for metagenomic binning, comparative biology and taxonomic classification.</title>
        <authorList>
            <person name="Goeker M."/>
        </authorList>
    </citation>
    <scope>NUCLEOTIDE SEQUENCE [LARGE SCALE GENOMIC DNA]</scope>
    <source>
        <strain evidence="1 2">DSM 2461</strain>
    </source>
</reference>
<sequence length="320" mass="35424">MKKILKRFVLILLTLISISVIYTYGYRAVFTILSNRAVAGESQIDFAGTGRGISWINESASQTLFFIPSSQESAVEELYGSWLRELHTAQGVNIIVPPFNGAVNSPSLDNQSVNPQSRSNQILYSFNLYSGMVGKKHDITVMSTGDGSLQALALAASGAAVDKYMLLSPVHGDRTNRGTGFFQKIASLPFLYYLLPWLPDSFGKNRIGPYDILNDELSESFSQREGVFYPRYINNRSLSAIDRAAGKSMEDIDKIDPNRFFIIYGDDDLSYSLEGFERMGDALKSGGSEVTIMRISSSGRMLLFDNGKGRILDLISILLQ</sequence>
<evidence type="ECO:0000313" key="1">
    <source>
        <dbReference type="EMBL" id="MBB6478448.1"/>
    </source>
</evidence>
<dbReference type="SUPFAM" id="SSF53474">
    <property type="entry name" value="alpha/beta-Hydrolases"/>
    <property type="match status" value="1"/>
</dbReference>